<keyword evidence="2" id="KW-0121">Carboxypeptidase</keyword>
<dbReference type="InterPro" id="IPR052179">
    <property type="entry name" value="DD-CPase-like"/>
</dbReference>
<dbReference type="RefSeq" id="WP_069821790.1">
    <property type="nucleotide sequence ID" value="NZ_CAXOKG010000017.1"/>
</dbReference>
<evidence type="ECO:0000259" key="1">
    <source>
        <dbReference type="Pfam" id="PF02557"/>
    </source>
</evidence>
<accession>A0A380HS10</accession>
<evidence type="ECO:0000313" key="2">
    <source>
        <dbReference type="EMBL" id="SUM84848.1"/>
    </source>
</evidence>
<dbReference type="EMBL" id="UHED01000001">
    <property type="protein sequence ID" value="SUM84848.1"/>
    <property type="molecule type" value="Genomic_DNA"/>
</dbReference>
<dbReference type="CDD" id="cd14852">
    <property type="entry name" value="LD-carboxypeptidase"/>
    <property type="match status" value="1"/>
</dbReference>
<dbReference type="AlphaFoldDB" id="A0A380HS10"/>
<protein>
    <submittedName>
        <fullName evidence="2">D-alanyl-D-alanine carboxypeptidase</fullName>
    </submittedName>
</protein>
<gene>
    <name evidence="2" type="ORF">NCTC7688_02717</name>
</gene>
<keyword evidence="2" id="KW-0378">Hydrolase</keyword>
<dbReference type="InterPro" id="IPR009045">
    <property type="entry name" value="Zn_M74/Hedgehog-like"/>
</dbReference>
<reference evidence="2 3" key="1">
    <citation type="submission" date="2018-06" db="EMBL/GenBank/DDBJ databases">
        <authorList>
            <consortium name="Pathogen Informatics"/>
            <person name="Doyle S."/>
        </authorList>
    </citation>
    <scope>NUCLEOTIDE SEQUENCE [LARGE SCALE GENOMIC DNA]</scope>
    <source>
        <strain evidence="2 3">NCTC7688</strain>
    </source>
</reference>
<name>A0A380HS10_STASA</name>
<dbReference type="SUPFAM" id="SSF55166">
    <property type="entry name" value="Hedgehog/DD-peptidase"/>
    <property type="match status" value="1"/>
</dbReference>
<dbReference type="PANTHER" id="PTHR34385">
    <property type="entry name" value="D-ALANYL-D-ALANINE CARBOXYPEPTIDASE"/>
    <property type="match status" value="1"/>
</dbReference>
<dbReference type="InterPro" id="IPR003709">
    <property type="entry name" value="VanY-like_core_dom"/>
</dbReference>
<dbReference type="Pfam" id="PF02557">
    <property type="entry name" value="VanY"/>
    <property type="match status" value="1"/>
</dbReference>
<evidence type="ECO:0000313" key="3">
    <source>
        <dbReference type="Proteomes" id="UP000254707"/>
    </source>
</evidence>
<proteinExistence type="predicted"/>
<dbReference type="Proteomes" id="UP000254707">
    <property type="component" value="Unassembled WGS sequence"/>
</dbReference>
<dbReference type="GO" id="GO:0006508">
    <property type="term" value="P:proteolysis"/>
    <property type="evidence" value="ECO:0007669"/>
    <property type="project" value="InterPro"/>
</dbReference>
<dbReference type="PANTHER" id="PTHR34385:SF1">
    <property type="entry name" value="PEPTIDOGLYCAN L-ALANYL-D-GLUTAMATE ENDOPEPTIDASE CWLK"/>
    <property type="match status" value="1"/>
</dbReference>
<sequence length="204" mass="24195">MKKFVLAVAIFTTIYSFKKKKKEKCNTIVKRNGAYYVNNHIIVNRDYKVCPFYIPFPKLKAKNALKFMIKDARKQGFQLIIISGFRSYLKQIRLFNMYVRRDGLKKAKTYSAEPGYSEHQTGLAFDVASPGLDESIKEQFQFTKESKWLHDNAHFYGFIIRYPEGKEDITKFMYEPWHLRYVGKEDAMKIVNENLTFEEYFNLV</sequence>
<dbReference type="Gene3D" id="3.30.1380.10">
    <property type="match status" value="1"/>
</dbReference>
<feature type="domain" description="D-alanyl-D-alanine carboxypeptidase-like core" evidence="1">
    <location>
        <begin position="60"/>
        <end position="184"/>
    </location>
</feature>
<organism evidence="2 3">
    <name type="scientific">Staphylococcus saprophyticus</name>
    <dbReference type="NCBI Taxonomy" id="29385"/>
    <lineage>
        <taxon>Bacteria</taxon>
        <taxon>Bacillati</taxon>
        <taxon>Bacillota</taxon>
        <taxon>Bacilli</taxon>
        <taxon>Bacillales</taxon>
        <taxon>Staphylococcaceae</taxon>
        <taxon>Staphylococcus</taxon>
    </lineage>
</organism>
<dbReference type="GO" id="GO:0004180">
    <property type="term" value="F:carboxypeptidase activity"/>
    <property type="evidence" value="ECO:0007669"/>
    <property type="project" value="UniProtKB-KW"/>
</dbReference>
<keyword evidence="2" id="KW-0645">Protease</keyword>
<dbReference type="InterPro" id="IPR058193">
    <property type="entry name" value="VanY/YodJ_core_dom"/>
</dbReference>